<gene>
    <name evidence="3" type="ORF">L210DRAFT_497497</name>
</gene>
<feature type="transmembrane region" description="Helical" evidence="1">
    <location>
        <begin position="76"/>
        <end position="95"/>
    </location>
</feature>
<feature type="domain" description="DUF6533" evidence="2">
    <location>
        <begin position="19"/>
        <end position="58"/>
    </location>
</feature>
<accession>A0AAD4BY71</accession>
<dbReference type="AlphaFoldDB" id="A0AAD4BY71"/>
<feature type="transmembrane region" description="Helical" evidence="1">
    <location>
        <begin position="102"/>
        <end position="124"/>
    </location>
</feature>
<reference evidence="3" key="1">
    <citation type="submission" date="2019-10" db="EMBL/GenBank/DDBJ databases">
        <authorList>
            <consortium name="DOE Joint Genome Institute"/>
            <person name="Kuo A."/>
            <person name="Miyauchi S."/>
            <person name="Kiss E."/>
            <person name="Drula E."/>
            <person name="Kohler A."/>
            <person name="Sanchez-Garcia M."/>
            <person name="Andreopoulos B."/>
            <person name="Barry K.W."/>
            <person name="Bonito G."/>
            <person name="Buee M."/>
            <person name="Carver A."/>
            <person name="Chen C."/>
            <person name="Cichocki N."/>
            <person name="Clum A."/>
            <person name="Culley D."/>
            <person name="Crous P.W."/>
            <person name="Fauchery L."/>
            <person name="Girlanda M."/>
            <person name="Hayes R."/>
            <person name="Keri Z."/>
            <person name="LaButti K."/>
            <person name="Lipzen A."/>
            <person name="Lombard V."/>
            <person name="Magnuson J."/>
            <person name="Maillard F."/>
            <person name="Morin E."/>
            <person name="Murat C."/>
            <person name="Nolan M."/>
            <person name="Ohm R."/>
            <person name="Pangilinan J."/>
            <person name="Pereira M."/>
            <person name="Perotto S."/>
            <person name="Peter M."/>
            <person name="Riley R."/>
            <person name="Sitrit Y."/>
            <person name="Stielow B."/>
            <person name="Szollosi G."/>
            <person name="Zifcakova L."/>
            <person name="Stursova M."/>
            <person name="Spatafora J.W."/>
            <person name="Tedersoo L."/>
            <person name="Vaario L.-M."/>
            <person name="Yamada A."/>
            <person name="Yan M."/>
            <person name="Wang P."/>
            <person name="Xu J."/>
            <person name="Bruns T."/>
            <person name="Baldrian P."/>
            <person name="Vilgalys R."/>
            <person name="Henrissat B."/>
            <person name="Grigoriev I.V."/>
            <person name="Hibbett D."/>
            <person name="Nagy L.G."/>
            <person name="Martin F.M."/>
        </authorList>
    </citation>
    <scope>NUCLEOTIDE SEQUENCE</scope>
    <source>
        <strain evidence="3">BED1</strain>
    </source>
</reference>
<feature type="transmembrane region" description="Helical" evidence="1">
    <location>
        <begin position="195"/>
        <end position="216"/>
    </location>
</feature>
<feature type="transmembrane region" description="Helical" evidence="1">
    <location>
        <begin position="156"/>
        <end position="174"/>
    </location>
</feature>
<keyword evidence="1" id="KW-1133">Transmembrane helix</keyword>
<proteinExistence type="predicted"/>
<evidence type="ECO:0000313" key="3">
    <source>
        <dbReference type="EMBL" id="KAF8442260.1"/>
    </source>
</evidence>
<keyword evidence="1" id="KW-0812">Transmembrane</keyword>
<feature type="transmembrane region" description="Helical" evidence="1">
    <location>
        <begin position="48"/>
        <end position="64"/>
    </location>
</feature>
<keyword evidence="1" id="KW-0472">Membrane</keyword>
<organism evidence="3 4">
    <name type="scientific">Boletus edulis BED1</name>
    <dbReference type="NCBI Taxonomy" id="1328754"/>
    <lineage>
        <taxon>Eukaryota</taxon>
        <taxon>Fungi</taxon>
        <taxon>Dikarya</taxon>
        <taxon>Basidiomycota</taxon>
        <taxon>Agaricomycotina</taxon>
        <taxon>Agaricomycetes</taxon>
        <taxon>Agaricomycetidae</taxon>
        <taxon>Boletales</taxon>
        <taxon>Boletineae</taxon>
        <taxon>Boletaceae</taxon>
        <taxon>Boletoideae</taxon>
        <taxon>Boletus</taxon>
    </lineage>
</organism>
<dbReference type="Pfam" id="PF20151">
    <property type="entry name" value="DUF6533"/>
    <property type="match status" value="1"/>
</dbReference>
<name>A0AAD4BY71_BOLED</name>
<evidence type="ECO:0000259" key="2">
    <source>
        <dbReference type="Pfam" id="PF20151"/>
    </source>
</evidence>
<dbReference type="InterPro" id="IPR045340">
    <property type="entry name" value="DUF6533"/>
</dbReference>
<sequence length="313" mass="35315">MSDSSALQSALTTLLQYDYLTISILTAVGYDYILTFSNEVEYIWSKPWTWVSTLFIFLPTWTPQGICEILDILNEWAFLFFFGAADFVMILRVWAMYNRSRLVLGILLILFASEMISTVLALAIDSDPKKLPATTIQILNYSYCVLQATEPKWTNVAIILQITHAAVVCLLAILQVTRQSLQMYRVTKQWQPNRYMALLVKQGILSFFAVFLFNLINVLSVAGTAPTGGQTILLVILEYVPIYTLTPRFILSIREMYARDVRGRHEGIDTGFGLSFSNSEVATMAFAIGGQDEELDNIEIPIEDRGQQEQGDA</sequence>
<feature type="transmembrane region" description="Helical" evidence="1">
    <location>
        <begin position="19"/>
        <end position="36"/>
    </location>
</feature>
<evidence type="ECO:0000313" key="4">
    <source>
        <dbReference type="Proteomes" id="UP001194468"/>
    </source>
</evidence>
<dbReference type="EMBL" id="WHUW01000009">
    <property type="protein sequence ID" value="KAF8442260.1"/>
    <property type="molecule type" value="Genomic_DNA"/>
</dbReference>
<keyword evidence="4" id="KW-1185">Reference proteome</keyword>
<feature type="transmembrane region" description="Helical" evidence="1">
    <location>
        <begin position="228"/>
        <end position="246"/>
    </location>
</feature>
<evidence type="ECO:0000256" key="1">
    <source>
        <dbReference type="SAM" id="Phobius"/>
    </source>
</evidence>
<protein>
    <recommendedName>
        <fullName evidence="2">DUF6533 domain-containing protein</fullName>
    </recommendedName>
</protein>
<reference evidence="3" key="2">
    <citation type="journal article" date="2020" name="Nat. Commun.">
        <title>Large-scale genome sequencing of mycorrhizal fungi provides insights into the early evolution of symbiotic traits.</title>
        <authorList>
            <person name="Miyauchi S."/>
            <person name="Kiss E."/>
            <person name="Kuo A."/>
            <person name="Drula E."/>
            <person name="Kohler A."/>
            <person name="Sanchez-Garcia M."/>
            <person name="Morin E."/>
            <person name="Andreopoulos B."/>
            <person name="Barry K.W."/>
            <person name="Bonito G."/>
            <person name="Buee M."/>
            <person name="Carver A."/>
            <person name="Chen C."/>
            <person name="Cichocki N."/>
            <person name="Clum A."/>
            <person name="Culley D."/>
            <person name="Crous P.W."/>
            <person name="Fauchery L."/>
            <person name="Girlanda M."/>
            <person name="Hayes R.D."/>
            <person name="Keri Z."/>
            <person name="LaButti K."/>
            <person name="Lipzen A."/>
            <person name="Lombard V."/>
            <person name="Magnuson J."/>
            <person name="Maillard F."/>
            <person name="Murat C."/>
            <person name="Nolan M."/>
            <person name="Ohm R.A."/>
            <person name="Pangilinan J."/>
            <person name="Pereira M.F."/>
            <person name="Perotto S."/>
            <person name="Peter M."/>
            <person name="Pfister S."/>
            <person name="Riley R."/>
            <person name="Sitrit Y."/>
            <person name="Stielow J.B."/>
            <person name="Szollosi G."/>
            <person name="Zifcakova L."/>
            <person name="Stursova M."/>
            <person name="Spatafora J.W."/>
            <person name="Tedersoo L."/>
            <person name="Vaario L.M."/>
            <person name="Yamada A."/>
            <person name="Yan M."/>
            <person name="Wang P."/>
            <person name="Xu J."/>
            <person name="Bruns T."/>
            <person name="Baldrian P."/>
            <person name="Vilgalys R."/>
            <person name="Dunand C."/>
            <person name="Henrissat B."/>
            <person name="Grigoriev I.V."/>
            <person name="Hibbett D."/>
            <person name="Nagy L.G."/>
            <person name="Martin F.M."/>
        </authorList>
    </citation>
    <scope>NUCLEOTIDE SEQUENCE</scope>
    <source>
        <strain evidence="3">BED1</strain>
    </source>
</reference>
<dbReference type="Proteomes" id="UP001194468">
    <property type="component" value="Unassembled WGS sequence"/>
</dbReference>
<comment type="caution">
    <text evidence="3">The sequence shown here is derived from an EMBL/GenBank/DDBJ whole genome shotgun (WGS) entry which is preliminary data.</text>
</comment>